<evidence type="ECO:0000259" key="2">
    <source>
        <dbReference type="PROSITE" id="PS51848"/>
    </source>
</evidence>
<dbReference type="InterPro" id="IPR022735">
    <property type="entry name" value="bMERB_dom"/>
</dbReference>
<dbReference type="Proteomes" id="UP000311919">
    <property type="component" value="Unassembled WGS sequence"/>
</dbReference>
<dbReference type="PROSITE" id="PS51848">
    <property type="entry name" value="BMERB"/>
    <property type="match status" value="1"/>
</dbReference>
<dbReference type="OrthoDB" id="5972258at2759"/>
<keyword evidence="4" id="KW-1185">Reference proteome</keyword>
<gene>
    <name evidence="3" type="ORF">EWB00_001701</name>
</gene>
<dbReference type="EMBL" id="SKCS01000016">
    <property type="protein sequence ID" value="TNN20935.1"/>
    <property type="molecule type" value="Genomic_DNA"/>
</dbReference>
<evidence type="ECO:0000256" key="1">
    <source>
        <dbReference type="SAM" id="Coils"/>
    </source>
</evidence>
<feature type="non-terminal residue" evidence="3">
    <location>
        <position position="1"/>
    </location>
</feature>
<dbReference type="STRING" id="6182.A0A4Z2DWL1"/>
<dbReference type="AlphaFoldDB" id="A0A4Z2DWL1"/>
<evidence type="ECO:0000313" key="4">
    <source>
        <dbReference type="Proteomes" id="UP000311919"/>
    </source>
</evidence>
<evidence type="ECO:0000313" key="3">
    <source>
        <dbReference type="EMBL" id="TNN20935.1"/>
    </source>
</evidence>
<sequence>SSINSTSFNALLSVSNYISNEQAELEEEQKELDKEAAVLERRLRQQMTYEPGTALEEELFKR</sequence>
<comment type="caution">
    <text evidence="3">The sequence shown here is derived from an EMBL/GenBank/DDBJ whole genome shotgun (WGS) entry which is preliminary data.</text>
</comment>
<reference evidence="3 4" key="1">
    <citation type="submission" date="2019-03" db="EMBL/GenBank/DDBJ databases">
        <title>An improved genome assembly of the fluke Schistosoma japonicum.</title>
        <authorList>
            <person name="Hu W."/>
            <person name="Luo F."/>
            <person name="Yin M."/>
            <person name="Mo X."/>
            <person name="Sun C."/>
            <person name="Wu Q."/>
            <person name="Zhu B."/>
            <person name="Xiang M."/>
            <person name="Wang J."/>
            <person name="Wang Y."/>
            <person name="Zhang T."/>
            <person name="Xu B."/>
            <person name="Zheng H."/>
            <person name="Feng Z."/>
        </authorList>
    </citation>
    <scope>NUCLEOTIDE SEQUENCE [LARGE SCALE GENOMIC DNA]</scope>
    <source>
        <strain evidence="3">HuSjv2</strain>
        <tissue evidence="3">Worms</tissue>
    </source>
</reference>
<accession>A0A4Z2DWL1</accession>
<keyword evidence="1" id="KW-0175">Coiled coil</keyword>
<feature type="domain" description="BMERB" evidence="2">
    <location>
        <begin position="1"/>
        <end position="62"/>
    </location>
</feature>
<name>A0A4Z2DWL1_SCHJA</name>
<organism evidence="3 4">
    <name type="scientific">Schistosoma japonicum</name>
    <name type="common">Blood fluke</name>
    <dbReference type="NCBI Taxonomy" id="6182"/>
    <lineage>
        <taxon>Eukaryota</taxon>
        <taxon>Metazoa</taxon>
        <taxon>Spiralia</taxon>
        <taxon>Lophotrochozoa</taxon>
        <taxon>Platyhelminthes</taxon>
        <taxon>Trematoda</taxon>
        <taxon>Digenea</taxon>
        <taxon>Strigeidida</taxon>
        <taxon>Schistosomatoidea</taxon>
        <taxon>Schistosomatidae</taxon>
        <taxon>Schistosoma</taxon>
    </lineage>
</organism>
<proteinExistence type="predicted"/>
<feature type="non-terminal residue" evidence="3">
    <location>
        <position position="62"/>
    </location>
</feature>
<feature type="coiled-coil region" evidence="1">
    <location>
        <begin position="18"/>
        <end position="45"/>
    </location>
</feature>
<protein>
    <submittedName>
        <fullName evidence="3">EH domain-binding protein 1</fullName>
    </submittedName>
</protein>